<dbReference type="Pfam" id="PF00581">
    <property type="entry name" value="Rhodanese"/>
    <property type="match status" value="1"/>
</dbReference>
<dbReference type="OrthoDB" id="9808735at2"/>
<dbReference type="Proteomes" id="UP000253250">
    <property type="component" value="Unassembled WGS sequence"/>
</dbReference>
<keyword evidence="2" id="KW-1185">Reference proteome</keyword>
<dbReference type="PANTHER" id="PTHR43031:SF18">
    <property type="entry name" value="RHODANESE-RELATED SULFURTRANSFERASES"/>
    <property type="match status" value="1"/>
</dbReference>
<dbReference type="InterPro" id="IPR001763">
    <property type="entry name" value="Rhodanese-like_dom"/>
</dbReference>
<gene>
    <name evidence="1" type="ORF">C4900_00740</name>
</gene>
<dbReference type="SUPFAM" id="SSF52821">
    <property type="entry name" value="Rhodanese/Cell cycle control phosphatase"/>
    <property type="match status" value="1"/>
</dbReference>
<dbReference type="InterPro" id="IPR036873">
    <property type="entry name" value="Rhodanese-like_dom_sf"/>
</dbReference>
<name>A0A1C2G3S3_9GAMM</name>
<comment type="caution">
    <text evidence="1">The sequence shown here is derived from an EMBL/GenBank/DDBJ whole genome shotgun (WGS) entry which is preliminary data.</text>
</comment>
<dbReference type="Gene3D" id="3.40.250.10">
    <property type="entry name" value="Rhodanese-like domain"/>
    <property type="match status" value="1"/>
</dbReference>
<protein>
    <submittedName>
        <fullName evidence="1">Rhodanese-like domain-containing protein</fullName>
    </submittedName>
</protein>
<dbReference type="RefSeq" id="WP_065969072.1">
    <property type="nucleotide sequence ID" value="NZ_CP080624.1"/>
</dbReference>
<dbReference type="AlphaFoldDB" id="A0A1C2G3S3"/>
<sequence length="137" mass="14505">MLAFVIAHWYLFLALAVVGGLLLASSVLEGGPGTQKVTSQEAVQILNHKSAVIVDVREPQEFASGHIARAINIPLGQVAARSQELKKYKEKPIIICCASGARSARAAGMLRKAGFSDVRNLAGGLSAWRSANLPIIS</sequence>
<dbReference type="STRING" id="163359.A9R16_08340"/>
<dbReference type="InterPro" id="IPR050229">
    <property type="entry name" value="GlpE_sulfurtransferase"/>
</dbReference>
<reference evidence="1 2" key="1">
    <citation type="submission" date="2018-02" db="EMBL/GenBank/DDBJ databases">
        <title>Insights into the biology of acidophilic members of the Acidiferrobacteraceae family derived from comparative genomic analyses.</title>
        <authorList>
            <person name="Issotta F."/>
            <person name="Thyssen C."/>
            <person name="Mena C."/>
            <person name="Moya A."/>
            <person name="Bellenberg S."/>
            <person name="Sproer C."/>
            <person name="Covarrubias P.C."/>
            <person name="Sand W."/>
            <person name="Quatrini R."/>
            <person name="Vera M."/>
        </authorList>
    </citation>
    <scope>NUCLEOTIDE SEQUENCE [LARGE SCALE GENOMIC DNA]</scope>
    <source>
        <strain evidence="2">m-1</strain>
    </source>
</reference>
<proteinExistence type="predicted"/>
<evidence type="ECO:0000313" key="2">
    <source>
        <dbReference type="Proteomes" id="UP000253250"/>
    </source>
</evidence>
<dbReference type="CDD" id="cd00158">
    <property type="entry name" value="RHOD"/>
    <property type="match status" value="1"/>
</dbReference>
<organism evidence="1 2">
    <name type="scientific">Acidiferrobacter thiooxydans</name>
    <dbReference type="NCBI Taxonomy" id="163359"/>
    <lineage>
        <taxon>Bacteria</taxon>
        <taxon>Pseudomonadati</taxon>
        <taxon>Pseudomonadota</taxon>
        <taxon>Gammaproteobacteria</taxon>
        <taxon>Acidiferrobacterales</taxon>
        <taxon>Acidiferrobacteraceae</taxon>
        <taxon>Acidiferrobacter</taxon>
    </lineage>
</organism>
<accession>A0A1C2G3S3</accession>
<dbReference type="FunFam" id="3.40.250.10:FF:000049">
    <property type="entry name" value="Phage shock protein E"/>
    <property type="match status" value="1"/>
</dbReference>
<dbReference type="SMART" id="SM00450">
    <property type="entry name" value="RHOD"/>
    <property type="match status" value="1"/>
</dbReference>
<dbReference type="PANTHER" id="PTHR43031">
    <property type="entry name" value="FAD-DEPENDENT OXIDOREDUCTASE"/>
    <property type="match status" value="1"/>
</dbReference>
<evidence type="ECO:0000313" key="1">
    <source>
        <dbReference type="EMBL" id="RCN58360.1"/>
    </source>
</evidence>
<dbReference type="PROSITE" id="PS50206">
    <property type="entry name" value="RHODANESE_3"/>
    <property type="match status" value="1"/>
</dbReference>
<dbReference type="EMBL" id="PSYR01000001">
    <property type="protein sequence ID" value="RCN58360.1"/>
    <property type="molecule type" value="Genomic_DNA"/>
</dbReference>